<keyword evidence="14" id="KW-0547">Nucleotide-binding</keyword>
<feature type="binding site" evidence="14">
    <location>
        <begin position="233"/>
        <end position="234"/>
    </location>
    <ligand>
        <name>FMN</name>
        <dbReference type="ChEBI" id="CHEBI:58210"/>
    </ligand>
</feature>
<evidence type="ECO:0000256" key="13">
    <source>
        <dbReference type="PIRSR" id="PIRSR006621-1"/>
    </source>
</evidence>
<comment type="function">
    <text evidence="2 12">Catalyzes the synthesis of 5,6-dihydrouridine (D), a modified base found in the D-loop of most tRNAs, via the reduction of the C5-C6 double bond in target uridines.</text>
</comment>
<dbReference type="Pfam" id="PF01207">
    <property type="entry name" value="Dus"/>
    <property type="match status" value="1"/>
</dbReference>
<dbReference type="GO" id="GO:0000049">
    <property type="term" value="F:tRNA binding"/>
    <property type="evidence" value="ECO:0007669"/>
    <property type="project" value="UniProtKB-KW"/>
</dbReference>
<dbReference type="EC" id="1.3.1.-" evidence="12"/>
<keyword evidence="6 12" id="KW-0819">tRNA processing</keyword>
<keyword evidence="4 12" id="KW-0285">Flavoprotein</keyword>
<feature type="active site" description="Proton donor" evidence="13">
    <location>
        <position position="109"/>
    </location>
</feature>
<keyword evidence="9 12" id="KW-0560">Oxidoreductase</keyword>
<dbReference type="PANTHER" id="PTHR45846">
    <property type="entry name" value="TRNA-DIHYDROURIDINE(47) SYNTHASE [NAD(P)(+)]-LIKE"/>
    <property type="match status" value="1"/>
</dbReference>
<sequence>MKKINNNLKIGYKLYEDVIAIPAPMAGYTDLPFRTICEEFGAKLTFTEMVNAKALCYEDEKTFSMLNVKGQKYDIAVQIFGSEVEYITGAVKIINQLGIFSHIDINMGCPAPKIVKNGDGSALMKTPELAAEIVKNAKKVSKLPITVKIRKGINEKSVNALEFAQLMQDSGADAITIHGRTANQYYSGTADWDIIKEIKENLSIPIIGNGDVKSPEDVQKIIEYTNCDAVLIGRGSQGNPFIFSQINDFFKNGVYDEIDDYIRIVTALKHYKKAIDIFGESTAVREMRKQLNCYLKGIKNSCSIKNAINTELSYKKVIEILSDFSKSLTLN</sequence>
<dbReference type="GO" id="GO:0050660">
    <property type="term" value="F:flavin adenine dinucleotide binding"/>
    <property type="evidence" value="ECO:0007669"/>
    <property type="project" value="InterPro"/>
</dbReference>
<keyword evidence="5 12" id="KW-0288">FMN</keyword>
<feature type="binding site" evidence="14">
    <location>
        <position position="148"/>
    </location>
    <ligand>
        <name>FMN</name>
        <dbReference type="ChEBI" id="CHEBI:58210"/>
    </ligand>
</feature>
<reference evidence="16 17" key="1">
    <citation type="submission" date="2011-08" db="EMBL/GenBank/DDBJ databases">
        <title>The Genome Sequence of Eubacteriaceae bacterium CM5.</title>
        <authorList>
            <consortium name="The Broad Institute Genome Sequencing Platform"/>
            <person name="Earl A."/>
            <person name="Ward D."/>
            <person name="Feldgarden M."/>
            <person name="Gevers D."/>
            <person name="Sizova M."/>
            <person name="Hazen A."/>
            <person name="Epstein S."/>
            <person name="Young S.K."/>
            <person name="Zeng Q."/>
            <person name="Gargeya S."/>
            <person name="Fitzgerald M."/>
            <person name="Haas B."/>
            <person name="Abouelleil A."/>
            <person name="Alvarado L."/>
            <person name="Arachchi H.M."/>
            <person name="Berlin A."/>
            <person name="Brown A."/>
            <person name="Chapman S.B."/>
            <person name="Chen Z."/>
            <person name="Dunbar C."/>
            <person name="Freedman E."/>
            <person name="Gearin G."/>
            <person name="Gellesch M."/>
            <person name="Goldberg J."/>
            <person name="Griggs A."/>
            <person name="Gujja S."/>
            <person name="Heiman D."/>
            <person name="Howarth C."/>
            <person name="Larson L."/>
            <person name="Lui A."/>
            <person name="MacDonald P.J.P."/>
            <person name="Montmayeur A."/>
            <person name="Murphy C."/>
            <person name="Neiman D."/>
            <person name="Pearson M."/>
            <person name="Priest M."/>
            <person name="Roberts A."/>
            <person name="Saif S."/>
            <person name="Shea T."/>
            <person name="Shenoy N."/>
            <person name="Sisk P."/>
            <person name="Stolte C."/>
            <person name="Sykes S."/>
            <person name="Wortman J."/>
            <person name="Nusbaum C."/>
            <person name="Birren B."/>
        </authorList>
    </citation>
    <scope>NUCLEOTIDE SEQUENCE [LARGE SCALE GENOMIC DNA]</scope>
    <source>
        <strain evidence="16 17">CM5</strain>
    </source>
</reference>
<comment type="catalytic activity">
    <reaction evidence="10">
        <text>a 5,6-dihydrouridine in tRNA + NADP(+) = a uridine in tRNA + NADPH + H(+)</text>
        <dbReference type="Rhea" id="RHEA:23624"/>
        <dbReference type="Rhea" id="RHEA-COMP:13339"/>
        <dbReference type="Rhea" id="RHEA-COMP:13887"/>
        <dbReference type="ChEBI" id="CHEBI:15378"/>
        <dbReference type="ChEBI" id="CHEBI:57783"/>
        <dbReference type="ChEBI" id="CHEBI:58349"/>
        <dbReference type="ChEBI" id="CHEBI:65315"/>
        <dbReference type="ChEBI" id="CHEBI:74443"/>
    </reaction>
</comment>
<evidence type="ECO:0000256" key="8">
    <source>
        <dbReference type="ARBA" id="ARBA00022884"/>
    </source>
</evidence>
<dbReference type="InterPro" id="IPR001269">
    <property type="entry name" value="DUS_fam"/>
</dbReference>
<dbReference type="PIRSF" id="PIRSF006621">
    <property type="entry name" value="Dus"/>
    <property type="match status" value="1"/>
</dbReference>
<evidence type="ECO:0000256" key="4">
    <source>
        <dbReference type="ARBA" id="ARBA00022630"/>
    </source>
</evidence>
<dbReference type="Proteomes" id="UP000003379">
    <property type="component" value="Unassembled WGS sequence"/>
</dbReference>
<comment type="cofactor">
    <cofactor evidence="1 12 14">
        <name>FMN</name>
        <dbReference type="ChEBI" id="CHEBI:58210"/>
    </cofactor>
</comment>
<dbReference type="PATRIC" id="fig|796940.3.peg.2143"/>
<comment type="catalytic activity">
    <reaction evidence="11">
        <text>a 5,6-dihydrouridine in tRNA + NAD(+) = a uridine in tRNA + NADH + H(+)</text>
        <dbReference type="Rhea" id="RHEA:54452"/>
        <dbReference type="Rhea" id="RHEA-COMP:13339"/>
        <dbReference type="Rhea" id="RHEA-COMP:13887"/>
        <dbReference type="ChEBI" id="CHEBI:15378"/>
        <dbReference type="ChEBI" id="CHEBI:57540"/>
        <dbReference type="ChEBI" id="CHEBI:57945"/>
        <dbReference type="ChEBI" id="CHEBI:65315"/>
        <dbReference type="ChEBI" id="CHEBI:74443"/>
    </reaction>
</comment>
<comment type="caution">
    <text evidence="16">The sequence shown here is derived from an EMBL/GenBank/DDBJ whole genome shotgun (WGS) entry which is preliminary data.</text>
</comment>
<dbReference type="InterPro" id="IPR004652">
    <property type="entry name" value="DusB-like"/>
</dbReference>
<dbReference type="InterPro" id="IPR035587">
    <property type="entry name" value="DUS-like_FMN-bd"/>
</dbReference>
<evidence type="ECO:0000313" key="16">
    <source>
        <dbReference type="EMBL" id="EHL15795.1"/>
    </source>
</evidence>
<dbReference type="SUPFAM" id="SSF51395">
    <property type="entry name" value="FMN-linked oxidoreductases"/>
    <property type="match status" value="1"/>
</dbReference>
<proteinExistence type="inferred from homology"/>
<comment type="similarity">
    <text evidence="12">Belongs to the dus family.</text>
</comment>
<dbReference type="AlphaFoldDB" id="G9XFQ2"/>
<evidence type="ECO:0000256" key="1">
    <source>
        <dbReference type="ARBA" id="ARBA00001917"/>
    </source>
</evidence>
<feature type="binding site" evidence="14">
    <location>
        <begin position="24"/>
        <end position="26"/>
    </location>
    <ligand>
        <name>FMN</name>
        <dbReference type="ChEBI" id="CHEBI:58210"/>
    </ligand>
</feature>
<dbReference type="InterPro" id="IPR024036">
    <property type="entry name" value="tRNA-dHydroUridine_Synthase_C"/>
</dbReference>
<dbReference type="InterPro" id="IPR013785">
    <property type="entry name" value="Aldolase_TIM"/>
</dbReference>
<feature type="binding site" evidence="14">
    <location>
        <position position="178"/>
    </location>
    <ligand>
        <name>FMN</name>
        <dbReference type="ChEBI" id="CHEBI:58210"/>
    </ligand>
</feature>
<evidence type="ECO:0000256" key="5">
    <source>
        <dbReference type="ARBA" id="ARBA00022643"/>
    </source>
</evidence>
<dbReference type="EMBL" id="AFZG01000085">
    <property type="protein sequence ID" value="EHL15795.1"/>
    <property type="molecule type" value="Genomic_DNA"/>
</dbReference>
<evidence type="ECO:0000256" key="7">
    <source>
        <dbReference type="ARBA" id="ARBA00022857"/>
    </source>
</evidence>
<dbReference type="Gene3D" id="1.10.1200.80">
    <property type="entry name" value="Putative flavin oxidoreducatase, domain 2"/>
    <property type="match status" value="1"/>
</dbReference>
<dbReference type="RefSeq" id="WP_009528877.1">
    <property type="nucleotide sequence ID" value="NZ_JH414599.1"/>
</dbReference>
<evidence type="ECO:0000256" key="6">
    <source>
        <dbReference type="ARBA" id="ARBA00022694"/>
    </source>
</evidence>
<accession>G9XFQ2</accession>
<evidence type="ECO:0000256" key="12">
    <source>
        <dbReference type="PIRNR" id="PIRNR006621"/>
    </source>
</evidence>
<dbReference type="PROSITE" id="PS01136">
    <property type="entry name" value="UPF0034"/>
    <property type="match status" value="1"/>
</dbReference>
<evidence type="ECO:0000256" key="10">
    <source>
        <dbReference type="ARBA" id="ARBA00048205"/>
    </source>
</evidence>
<dbReference type="NCBIfam" id="TIGR00737">
    <property type="entry name" value="nifR3_yhdG"/>
    <property type="match status" value="1"/>
</dbReference>
<feature type="binding site" evidence="14">
    <location>
        <position position="78"/>
    </location>
    <ligand>
        <name>FMN</name>
        <dbReference type="ChEBI" id="CHEBI:58210"/>
    </ligand>
</feature>
<dbReference type="GO" id="GO:0017150">
    <property type="term" value="F:tRNA dihydrouridine synthase activity"/>
    <property type="evidence" value="ECO:0007669"/>
    <property type="project" value="InterPro"/>
</dbReference>
<gene>
    <name evidence="16" type="ORF">HMPREF9628_00718</name>
</gene>
<evidence type="ECO:0000256" key="14">
    <source>
        <dbReference type="PIRSR" id="PIRSR006621-2"/>
    </source>
</evidence>
<evidence type="ECO:0000256" key="9">
    <source>
        <dbReference type="ARBA" id="ARBA00023002"/>
    </source>
</evidence>
<evidence type="ECO:0000256" key="3">
    <source>
        <dbReference type="ARBA" id="ARBA00022555"/>
    </source>
</evidence>
<feature type="domain" description="DUS-like FMN-binding" evidence="15">
    <location>
        <begin position="23"/>
        <end position="316"/>
    </location>
</feature>
<keyword evidence="3" id="KW-0820">tRNA-binding</keyword>
<dbReference type="PANTHER" id="PTHR45846:SF1">
    <property type="entry name" value="TRNA-DIHYDROURIDINE(47) SYNTHASE [NAD(P)(+)]-LIKE"/>
    <property type="match status" value="1"/>
</dbReference>
<protein>
    <recommendedName>
        <fullName evidence="12">tRNA-dihydrouridine synthase</fullName>
        <ecNumber evidence="12">1.3.1.-</ecNumber>
    </recommendedName>
</protein>
<dbReference type="STRING" id="796937.HMPREF9630_01900"/>
<evidence type="ECO:0000256" key="11">
    <source>
        <dbReference type="ARBA" id="ARBA00048802"/>
    </source>
</evidence>
<evidence type="ECO:0000259" key="15">
    <source>
        <dbReference type="Pfam" id="PF01207"/>
    </source>
</evidence>
<dbReference type="HOGENOM" id="CLU_013299_0_3_9"/>
<evidence type="ECO:0000313" key="17">
    <source>
        <dbReference type="Proteomes" id="UP000003379"/>
    </source>
</evidence>
<dbReference type="Gene3D" id="3.20.20.70">
    <property type="entry name" value="Aldolase class I"/>
    <property type="match status" value="1"/>
</dbReference>
<keyword evidence="8" id="KW-0694">RNA-binding</keyword>
<keyword evidence="7" id="KW-0521">NADP</keyword>
<evidence type="ECO:0000256" key="2">
    <source>
        <dbReference type="ARBA" id="ARBA00002790"/>
    </source>
</evidence>
<dbReference type="CDD" id="cd02801">
    <property type="entry name" value="DUS_like_FMN"/>
    <property type="match status" value="1"/>
</dbReference>
<dbReference type="InterPro" id="IPR018517">
    <property type="entry name" value="tRNA_hU_synthase_CS"/>
</dbReference>
<name>G9XFQ2_9FIRM</name>
<organism evidence="16 17">
    <name type="scientific">Peptoanaerobacter stomatis</name>
    <dbReference type="NCBI Taxonomy" id="796937"/>
    <lineage>
        <taxon>Bacteria</taxon>
        <taxon>Bacillati</taxon>
        <taxon>Bacillota</taxon>
        <taxon>Clostridia</taxon>
        <taxon>Peptostreptococcales</taxon>
        <taxon>Filifactoraceae</taxon>
        <taxon>Peptoanaerobacter</taxon>
    </lineage>
</organism>